<proteinExistence type="predicted"/>
<gene>
    <name evidence="2" type="ORF">SAMN05216388_101528</name>
</gene>
<protein>
    <submittedName>
        <fullName evidence="2">Uncharacterized protein</fullName>
    </submittedName>
</protein>
<evidence type="ECO:0000313" key="3">
    <source>
        <dbReference type="Proteomes" id="UP000198775"/>
    </source>
</evidence>
<feature type="compositionally biased region" description="Basic and acidic residues" evidence="1">
    <location>
        <begin position="1"/>
        <end position="34"/>
    </location>
</feature>
<reference evidence="3" key="1">
    <citation type="submission" date="2016-10" db="EMBL/GenBank/DDBJ databases">
        <authorList>
            <person name="Varghese N."/>
            <person name="Submissions S."/>
        </authorList>
    </citation>
    <scope>NUCLEOTIDE SEQUENCE [LARGE SCALE GENOMIC DNA]</scope>
    <source>
        <strain evidence="3">IBRC-M 10043</strain>
    </source>
</reference>
<dbReference type="EMBL" id="FOCX01000015">
    <property type="protein sequence ID" value="SEO59443.1"/>
    <property type="molecule type" value="Genomic_DNA"/>
</dbReference>
<sequence length="199" mass="22395">MADNKSGREDQAQNADRRQRERAIAEELERRDEPEPPVDPSQLAYFETELDAVEFPASADDVVATLGDREIEASDGTYAVEELLPATDVETFDSPAEVRERIERPTVAATMKHIVEASETLPRETLDSSQWDAYQKTLRELAAIDADDDDEGVRVIGDWIVDQIDEKGKLPGSRAVRREAAKFCRSEGYEIRNDEWLGV</sequence>
<dbReference type="OrthoDB" id="197849at2157"/>
<dbReference type="RefSeq" id="WP_092661652.1">
    <property type="nucleotide sequence ID" value="NZ_FOCX01000015.1"/>
</dbReference>
<accession>A0A1H8R0M1</accession>
<dbReference type="Proteomes" id="UP000198775">
    <property type="component" value="Unassembled WGS sequence"/>
</dbReference>
<feature type="region of interest" description="Disordered" evidence="1">
    <location>
        <begin position="1"/>
        <end position="41"/>
    </location>
</feature>
<dbReference type="AlphaFoldDB" id="A0A1H8R0M1"/>
<dbReference type="InterPro" id="IPR043899">
    <property type="entry name" value="DUF5789"/>
</dbReference>
<name>A0A1H8R0M1_9EURY</name>
<organism evidence="2 3">
    <name type="scientific">Halorientalis persicus</name>
    <dbReference type="NCBI Taxonomy" id="1367881"/>
    <lineage>
        <taxon>Archaea</taxon>
        <taxon>Methanobacteriati</taxon>
        <taxon>Methanobacteriota</taxon>
        <taxon>Stenosarchaea group</taxon>
        <taxon>Halobacteria</taxon>
        <taxon>Halobacteriales</taxon>
        <taxon>Haloarculaceae</taxon>
        <taxon>Halorientalis</taxon>
    </lineage>
</organism>
<dbReference type="Pfam" id="PF19102">
    <property type="entry name" value="DUF5789"/>
    <property type="match status" value="1"/>
</dbReference>
<keyword evidence="3" id="KW-1185">Reference proteome</keyword>
<evidence type="ECO:0000313" key="2">
    <source>
        <dbReference type="EMBL" id="SEO59443.1"/>
    </source>
</evidence>
<evidence type="ECO:0000256" key="1">
    <source>
        <dbReference type="SAM" id="MobiDB-lite"/>
    </source>
</evidence>